<dbReference type="CDD" id="cd06578">
    <property type="entry name" value="HemD"/>
    <property type="match status" value="1"/>
</dbReference>
<sequence length="238" mass="24822">MAKAPRTLLLTRPEDASRRFAAAVEGALGGGWRVVVSPLMETRFLTVPVPDCDTLVFTSETAVRAVARLGTDRRALAWCVGPRTEEAARAAGFSTKRGGGTAEELVAAILAHRPASTVFCPRAQDQAVDVAKLLNLAGIETVSEVVYAQIAHPPTVEARDLMAGADPVMLPLFSARSARLARAAFLGHRAPLCVAAISAQVAQEADGLDARQVALAETPDAAGMIGALANLATRCESG</sequence>
<reference evidence="2 3" key="1">
    <citation type="submission" date="2018-02" db="EMBL/GenBank/DDBJ databases">
        <title>Genomic Encyclopedia of Archaeal and Bacterial Type Strains, Phase II (KMG-II): from individual species to whole genera.</title>
        <authorList>
            <person name="Goeker M."/>
        </authorList>
    </citation>
    <scope>NUCLEOTIDE SEQUENCE [LARGE SCALE GENOMIC DNA]</scope>
    <source>
        <strain evidence="2 3">DSM 18921</strain>
    </source>
</reference>
<comment type="caution">
    <text evidence="2">The sequence shown here is derived from an EMBL/GenBank/DDBJ whole genome shotgun (WGS) entry which is preliminary data.</text>
</comment>
<dbReference type="RefSeq" id="WP_170076176.1">
    <property type="nucleotide sequence ID" value="NZ_PVEP01000004.1"/>
</dbReference>
<feature type="domain" description="Tetrapyrrole biosynthesis uroporphyrinogen III synthase" evidence="1">
    <location>
        <begin position="31"/>
        <end position="225"/>
    </location>
</feature>
<keyword evidence="3" id="KW-1185">Reference proteome</keyword>
<accession>A0A2S8S737</accession>
<dbReference type="AlphaFoldDB" id="A0A2S8S737"/>
<evidence type="ECO:0000313" key="2">
    <source>
        <dbReference type="EMBL" id="PQV56594.1"/>
    </source>
</evidence>
<evidence type="ECO:0000313" key="3">
    <source>
        <dbReference type="Proteomes" id="UP000238338"/>
    </source>
</evidence>
<dbReference type="Proteomes" id="UP000238338">
    <property type="component" value="Unassembled WGS sequence"/>
</dbReference>
<dbReference type="EMBL" id="PVEP01000004">
    <property type="protein sequence ID" value="PQV56594.1"/>
    <property type="molecule type" value="Genomic_DNA"/>
</dbReference>
<organism evidence="2 3">
    <name type="scientific">Albidovulum denitrificans</name>
    <dbReference type="NCBI Taxonomy" id="404881"/>
    <lineage>
        <taxon>Bacteria</taxon>
        <taxon>Pseudomonadati</taxon>
        <taxon>Pseudomonadota</taxon>
        <taxon>Alphaproteobacteria</taxon>
        <taxon>Rhodobacterales</taxon>
        <taxon>Paracoccaceae</taxon>
        <taxon>Albidovulum</taxon>
    </lineage>
</organism>
<dbReference type="GO" id="GO:0033014">
    <property type="term" value="P:tetrapyrrole biosynthetic process"/>
    <property type="evidence" value="ECO:0007669"/>
    <property type="project" value="InterPro"/>
</dbReference>
<dbReference type="SUPFAM" id="SSF69618">
    <property type="entry name" value="HemD-like"/>
    <property type="match status" value="1"/>
</dbReference>
<dbReference type="InterPro" id="IPR003754">
    <property type="entry name" value="4pyrrol_synth_uPrphyn_synth"/>
</dbReference>
<dbReference type="GO" id="GO:0004852">
    <property type="term" value="F:uroporphyrinogen-III synthase activity"/>
    <property type="evidence" value="ECO:0007669"/>
    <property type="project" value="InterPro"/>
</dbReference>
<dbReference type="Gene3D" id="3.40.50.10090">
    <property type="match status" value="1"/>
</dbReference>
<dbReference type="InterPro" id="IPR036108">
    <property type="entry name" value="4pyrrol_syn_uPrphyn_synt_sf"/>
</dbReference>
<evidence type="ECO:0000259" key="1">
    <source>
        <dbReference type="Pfam" id="PF02602"/>
    </source>
</evidence>
<protein>
    <submittedName>
        <fullName evidence="2">Uroporphyrinogen-III synthase</fullName>
    </submittedName>
</protein>
<gene>
    <name evidence="2" type="ORF">LX70_02167</name>
</gene>
<name>A0A2S8S737_9RHOB</name>
<dbReference type="Pfam" id="PF02602">
    <property type="entry name" value="HEM4"/>
    <property type="match status" value="1"/>
</dbReference>
<proteinExistence type="predicted"/>